<dbReference type="EMBL" id="CP094528">
    <property type="protein sequence ID" value="UOE45459.1"/>
    <property type="molecule type" value="Genomic_DNA"/>
</dbReference>
<dbReference type="RefSeq" id="WP_243558055.1">
    <property type="nucleotide sequence ID" value="NZ_CP094528.1"/>
</dbReference>
<proteinExistence type="predicted"/>
<feature type="transmembrane region" description="Helical" evidence="1">
    <location>
        <begin position="62"/>
        <end position="80"/>
    </location>
</feature>
<protein>
    <recommendedName>
        <fullName evidence="4">ABC transporter ATP-binding protein</fullName>
    </recommendedName>
</protein>
<evidence type="ECO:0000313" key="2">
    <source>
        <dbReference type="EMBL" id="UOE45459.1"/>
    </source>
</evidence>
<evidence type="ECO:0000313" key="3">
    <source>
        <dbReference type="Proteomes" id="UP000832097"/>
    </source>
</evidence>
<evidence type="ECO:0000256" key="1">
    <source>
        <dbReference type="SAM" id="Phobius"/>
    </source>
</evidence>
<keyword evidence="1" id="KW-1133">Transmembrane helix</keyword>
<feature type="transmembrane region" description="Helical" evidence="1">
    <location>
        <begin position="33"/>
        <end position="56"/>
    </location>
</feature>
<keyword evidence="1" id="KW-0812">Transmembrane</keyword>
<reference evidence="2 3" key="1">
    <citation type="submission" date="2022-03" db="EMBL/GenBank/DDBJ databases">
        <title>Mucilaginibacter sp. isolated from the gut of Protaetia brevitarsis seulensis larvae.</title>
        <authorList>
            <person name="Won M."/>
            <person name="Kim S.-J."/>
            <person name="Kwon S.-W."/>
        </authorList>
    </citation>
    <scope>NUCLEOTIDE SEQUENCE [LARGE SCALE GENOMIC DNA]</scope>
    <source>
        <strain evidence="2 3">CFWR-12</strain>
    </source>
</reference>
<sequence length="89" mass="8957">MPGSARQIIEAHVYGERVSADAIRRLTRAEATAVVVGAIGAQLLTVGGLVAAVVLLVLGYPAAAIAGVIPAILGASAQIVSASRRRSPE</sequence>
<name>A0ABY4C2N6_9MICO</name>
<evidence type="ECO:0008006" key="4">
    <source>
        <dbReference type="Google" id="ProtNLM"/>
    </source>
</evidence>
<keyword evidence="1" id="KW-0472">Membrane</keyword>
<gene>
    <name evidence="2" type="ORF">MTO99_06800</name>
</gene>
<accession>A0ABY4C2N6</accession>
<dbReference type="Proteomes" id="UP000832097">
    <property type="component" value="Chromosome"/>
</dbReference>
<organism evidence="2 3">
    <name type="scientific">Agromyces larvae</name>
    <dbReference type="NCBI Taxonomy" id="2929802"/>
    <lineage>
        <taxon>Bacteria</taxon>
        <taxon>Bacillati</taxon>
        <taxon>Actinomycetota</taxon>
        <taxon>Actinomycetes</taxon>
        <taxon>Micrococcales</taxon>
        <taxon>Microbacteriaceae</taxon>
        <taxon>Agromyces</taxon>
    </lineage>
</organism>
<keyword evidence="3" id="KW-1185">Reference proteome</keyword>